<name>A0A2V0NS75_9CHLO</name>
<evidence type="ECO:0000256" key="3">
    <source>
        <dbReference type="ARBA" id="ARBA00022801"/>
    </source>
</evidence>
<dbReference type="EMBL" id="BDRX01000002">
    <property type="protein sequence ID" value="GBF87787.1"/>
    <property type="molecule type" value="Genomic_DNA"/>
</dbReference>
<dbReference type="OrthoDB" id="412286at2759"/>
<proteinExistence type="inferred from homology"/>
<evidence type="ECO:0000256" key="2">
    <source>
        <dbReference type="ARBA" id="ARBA00022670"/>
    </source>
</evidence>
<dbReference type="PROSITE" id="PS51858">
    <property type="entry name" value="PPPDE"/>
    <property type="match status" value="1"/>
</dbReference>
<dbReference type="Proteomes" id="UP000247498">
    <property type="component" value="Unassembled WGS sequence"/>
</dbReference>
<keyword evidence="7" id="KW-1185">Reference proteome</keyword>
<evidence type="ECO:0000313" key="7">
    <source>
        <dbReference type="Proteomes" id="UP000247498"/>
    </source>
</evidence>
<dbReference type="PANTHER" id="PTHR12378">
    <property type="entry name" value="DESUMOYLATING ISOPEPTIDASE"/>
    <property type="match status" value="1"/>
</dbReference>
<dbReference type="InterPro" id="IPR042266">
    <property type="entry name" value="PPPDE_sf"/>
</dbReference>
<evidence type="ECO:0000259" key="5">
    <source>
        <dbReference type="PROSITE" id="PS51858"/>
    </source>
</evidence>
<dbReference type="Pfam" id="PF05903">
    <property type="entry name" value="Peptidase_C97"/>
    <property type="match status" value="1"/>
</dbReference>
<dbReference type="PANTHER" id="PTHR12378:SF9">
    <property type="entry name" value="OS06G0107000 PROTEIN"/>
    <property type="match status" value="1"/>
</dbReference>
<dbReference type="GO" id="GO:0016579">
    <property type="term" value="P:protein deubiquitination"/>
    <property type="evidence" value="ECO:0007669"/>
    <property type="project" value="TreeGrafter"/>
</dbReference>
<feature type="domain" description="PPPDE" evidence="5">
    <location>
        <begin position="5"/>
        <end position="152"/>
    </location>
</feature>
<evidence type="ECO:0000256" key="1">
    <source>
        <dbReference type="ARBA" id="ARBA00008140"/>
    </source>
</evidence>
<accession>A0A2V0NS75</accession>
<dbReference type="InterPro" id="IPR008580">
    <property type="entry name" value="PPPDE_dom"/>
</dbReference>
<feature type="region of interest" description="Disordered" evidence="4">
    <location>
        <begin position="315"/>
        <end position="335"/>
    </location>
</feature>
<sequence length="335" mass="33958">MAEGTEVFLNVYDVVPPSGDEGSSTAPLTRINNITRNLFGGLGGVFHGAIVVGDVEYSFGYCESGSGVYHLRVKSNPMYTFRETISLGKTTLDQAQINAIIRRMREEWPGSSYDLLSRNCCHFCDELASMLCVDPVPAWLNRFAVTGAAAMQATNDASNTMRNVRDELVRVSGETVSILRSNLKTAVAAVQAKAATAAPEGSRRAAVVGHGAALAAHAGGALRAAAKGLHTAINGPSRPGGGGGDAAGYLPPAYDDSASLPPAPEAAAAAAVAAADAGLAGAGGSEASLASMSSHRAALPTTALRWGGGSGSFVGSGASLGLPQEGQEGAAARAE</sequence>
<comment type="caution">
    <text evidence="6">The sequence shown here is derived from an EMBL/GenBank/DDBJ whole genome shotgun (WGS) entry which is preliminary data.</text>
</comment>
<keyword evidence="2" id="KW-0645">Protease</keyword>
<dbReference type="SMART" id="SM01179">
    <property type="entry name" value="DUF862"/>
    <property type="match status" value="1"/>
</dbReference>
<organism evidence="6 7">
    <name type="scientific">Raphidocelis subcapitata</name>
    <dbReference type="NCBI Taxonomy" id="307507"/>
    <lineage>
        <taxon>Eukaryota</taxon>
        <taxon>Viridiplantae</taxon>
        <taxon>Chlorophyta</taxon>
        <taxon>core chlorophytes</taxon>
        <taxon>Chlorophyceae</taxon>
        <taxon>CS clade</taxon>
        <taxon>Sphaeropleales</taxon>
        <taxon>Selenastraceae</taxon>
        <taxon>Raphidocelis</taxon>
    </lineage>
</organism>
<feature type="compositionally biased region" description="Low complexity" evidence="4">
    <location>
        <begin position="247"/>
        <end position="261"/>
    </location>
</feature>
<dbReference type="STRING" id="307507.A0A2V0NS75"/>
<dbReference type="GO" id="GO:0101005">
    <property type="term" value="F:deubiquitinase activity"/>
    <property type="evidence" value="ECO:0007669"/>
    <property type="project" value="TreeGrafter"/>
</dbReference>
<evidence type="ECO:0000256" key="4">
    <source>
        <dbReference type="SAM" id="MobiDB-lite"/>
    </source>
</evidence>
<evidence type="ECO:0000313" key="6">
    <source>
        <dbReference type="EMBL" id="GBF87787.1"/>
    </source>
</evidence>
<reference evidence="6 7" key="1">
    <citation type="journal article" date="2018" name="Sci. Rep.">
        <title>Raphidocelis subcapitata (=Pseudokirchneriella subcapitata) provides an insight into genome evolution and environmental adaptations in the Sphaeropleales.</title>
        <authorList>
            <person name="Suzuki S."/>
            <person name="Yamaguchi H."/>
            <person name="Nakajima N."/>
            <person name="Kawachi M."/>
        </authorList>
    </citation>
    <scope>NUCLEOTIDE SEQUENCE [LARGE SCALE GENOMIC DNA]</scope>
    <source>
        <strain evidence="6 7">NIES-35</strain>
    </source>
</reference>
<keyword evidence="3" id="KW-0378">Hydrolase</keyword>
<dbReference type="FunCoup" id="A0A2V0NS75">
    <property type="interactions" value="361"/>
</dbReference>
<gene>
    <name evidence="6" type="ORF">Rsub_00498</name>
</gene>
<comment type="similarity">
    <text evidence="1">Belongs to the DeSI family.</text>
</comment>
<feature type="region of interest" description="Disordered" evidence="4">
    <location>
        <begin position="233"/>
        <end position="261"/>
    </location>
</feature>
<dbReference type="InParanoid" id="A0A2V0NS75"/>
<dbReference type="Gene3D" id="3.90.1720.30">
    <property type="entry name" value="PPPDE domains"/>
    <property type="match status" value="1"/>
</dbReference>
<dbReference type="GO" id="GO:0006508">
    <property type="term" value="P:proteolysis"/>
    <property type="evidence" value="ECO:0007669"/>
    <property type="project" value="UniProtKB-KW"/>
</dbReference>
<dbReference type="AlphaFoldDB" id="A0A2V0NS75"/>
<protein>
    <recommendedName>
        <fullName evidence="5">PPPDE domain-containing protein</fullName>
    </recommendedName>
</protein>